<dbReference type="KEGG" id="ccp:CHC_T00005961001"/>
<proteinExistence type="predicted"/>
<dbReference type="RefSeq" id="XP_005717831.1">
    <property type="nucleotide sequence ID" value="XM_005717774.1"/>
</dbReference>
<evidence type="ECO:0000313" key="2">
    <source>
        <dbReference type="EMBL" id="CDF37962.1"/>
    </source>
</evidence>
<dbReference type="EMBL" id="HG001890">
    <property type="protein sequence ID" value="CDF37962.1"/>
    <property type="molecule type" value="Genomic_DNA"/>
</dbReference>
<feature type="compositionally biased region" description="Low complexity" evidence="1">
    <location>
        <begin position="107"/>
        <end position="119"/>
    </location>
</feature>
<dbReference type="OrthoDB" id="10512441at2759"/>
<feature type="region of interest" description="Disordered" evidence="1">
    <location>
        <begin position="255"/>
        <end position="289"/>
    </location>
</feature>
<keyword evidence="3" id="KW-1185">Reference proteome</keyword>
<evidence type="ECO:0000313" key="3">
    <source>
        <dbReference type="Proteomes" id="UP000012073"/>
    </source>
</evidence>
<feature type="region of interest" description="Disordered" evidence="1">
    <location>
        <begin position="1"/>
        <end position="65"/>
    </location>
</feature>
<evidence type="ECO:0000256" key="1">
    <source>
        <dbReference type="SAM" id="MobiDB-lite"/>
    </source>
</evidence>
<reference evidence="3" key="1">
    <citation type="journal article" date="2013" name="Proc. Natl. Acad. Sci. U.S.A.">
        <title>Genome structure and metabolic features in the red seaweed Chondrus crispus shed light on evolution of the Archaeplastida.</title>
        <authorList>
            <person name="Collen J."/>
            <person name="Porcel B."/>
            <person name="Carre W."/>
            <person name="Ball S.G."/>
            <person name="Chaparro C."/>
            <person name="Tonon T."/>
            <person name="Barbeyron T."/>
            <person name="Michel G."/>
            <person name="Noel B."/>
            <person name="Valentin K."/>
            <person name="Elias M."/>
            <person name="Artiguenave F."/>
            <person name="Arun A."/>
            <person name="Aury J.M."/>
            <person name="Barbosa-Neto J.F."/>
            <person name="Bothwell J.H."/>
            <person name="Bouget F.Y."/>
            <person name="Brillet L."/>
            <person name="Cabello-Hurtado F."/>
            <person name="Capella-Gutierrez S."/>
            <person name="Charrier B."/>
            <person name="Cladiere L."/>
            <person name="Cock J.M."/>
            <person name="Coelho S.M."/>
            <person name="Colleoni C."/>
            <person name="Czjzek M."/>
            <person name="Da Silva C."/>
            <person name="Delage L."/>
            <person name="Denoeud F."/>
            <person name="Deschamps P."/>
            <person name="Dittami S.M."/>
            <person name="Gabaldon T."/>
            <person name="Gachon C.M."/>
            <person name="Groisillier A."/>
            <person name="Herve C."/>
            <person name="Jabbari K."/>
            <person name="Katinka M."/>
            <person name="Kloareg B."/>
            <person name="Kowalczyk N."/>
            <person name="Labadie K."/>
            <person name="Leblanc C."/>
            <person name="Lopez P.J."/>
            <person name="McLachlan D.H."/>
            <person name="Meslet-Cladiere L."/>
            <person name="Moustafa A."/>
            <person name="Nehr Z."/>
            <person name="Nyvall Collen P."/>
            <person name="Panaud O."/>
            <person name="Partensky F."/>
            <person name="Poulain J."/>
            <person name="Rensing S.A."/>
            <person name="Rousvoal S."/>
            <person name="Samson G."/>
            <person name="Symeonidi A."/>
            <person name="Weissenbach J."/>
            <person name="Zambounis A."/>
            <person name="Wincker P."/>
            <person name="Boyen C."/>
        </authorList>
    </citation>
    <scope>NUCLEOTIDE SEQUENCE [LARGE SCALE GENOMIC DNA]</scope>
    <source>
        <strain evidence="3">cv. Stackhouse</strain>
    </source>
</reference>
<organism evidence="2 3">
    <name type="scientific">Chondrus crispus</name>
    <name type="common">Carrageen Irish moss</name>
    <name type="synonym">Polymorpha crispa</name>
    <dbReference type="NCBI Taxonomy" id="2769"/>
    <lineage>
        <taxon>Eukaryota</taxon>
        <taxon>Rhodophyta</taxon>
        <taxon>Florideophyceae</taxon>
        <taxon>Rhodymeniophycidae</taxon>
        <taxon>Gigartinales</taxon>
        <taxon>Gigartinaceae</taxon>
        <taxon>Chondrus</taxon>
    </lineage>
</organism>
<protein>
    <submittedName>
        <fullName evidence="2">Uncharacterized protein</fullName>
    </submittedName>
</protein>
<dbReference type="Proteomes" id="UP000012073">
    <property type="component" value="Unassembled WGS sequence"/>
</dbReference>
<sequence length="567" mass="60292">MSAPPAPLARTSSHLRLRECRPMANPTPPDMPLSAPGKRRPSLTSPPLPASDLTLKPPPYTTAAPLPVSRRRRLILYSVAFATMLAMSSVLDVRRAALKHRHSKVQLSLPSASSLSSLPNVDDHQESPVSAADLHPNEKNPSVSLRPGDPYLPDADTHTANLSAPTVAKGQVAADPDQPPVVKGDPVLSEQELKDDVDQLIAHVAQEEENGAANATTPTSPLPDPPADPATENKPDPAVPVPKPVQTIANTFLGLAADPPPAAATPDGSAQPNTTADGTEVRLNSEESFSSSQKRLQVLLADDSVKRFVDENDLRTLEALALQATRGDCEQRSGSEGGSLFKTDAEAASNVDIERHDPLWGAWCLFMGSYKTDAMRDYVTKQRVIEEKILTAKGSADANVTAVASAFDPHAATLDDVMTPEQQSAMREKMDTIAAHLREYDVRYLAALALQATFGDCGPYGSEAVAAAKEPESTVELRKLAEPLLDQIVVRRQGAQWGAWCVLQGKKRTLAASELSQRVDLLVNQLSKSQAAIQSGLPDGLPGQSEAAPASVKTVDAAATSKELVAS</sequence>
<dbReference type="AlphaFoldDB" id="R7QHG5"/>
<feature type="region of interest" description="Disordered" evidence="1">
    <location>
        <begin position="208"/>
        <end position="243"/>
    </location>
</feature>
<feature type="compositionally biased region" description="Polar residues" evidence="1">
    <location>
        <begin position="268"/>
        <end position="277"/>
    </location>
</feature>
<dbReference type="Gramene" id="CDF37962">
    <property type="protein sequence ID" value="CDF37962"/>
    <property type="gene ID" value="CHC_T00005961001"/>
</dbReference>
<accession>R7QHG5</accession>
<name>R7QHG5_CHOCR</name>
<gene>
    <name evidence="2" type="ORF">CHC_T00005961001</name>
</gene>
<feature type="region of interest" description="Disordered" evidence="1">
    <location>
        <begin position="103"/>
        <end position="159"/>
    </location>
</feature>
<dbReference type="GeneID" id="17325548"/>